<evidence type="ECO:0000313" key="3">
    <source>
        <dbReference type="Proteomes" id="UP000178379"/>
    </source>
</evidence>
<feature type="transmembrane region" description="Helical" evidence="1">
    <location>
        <begin position="171"/>
        <end position="190"/>
    </location>
</feature>
<name>A0A1F6T1T5_9PROT</name>
<evidence type="ECO:0000313" key="2">
    <source>
        <dbReference type="EMBL" id="OGI39142.1"/>
    </source>
</evidence>
<accession>A0A1F6T1T5</accession>
<comment type="caution">
    <text evidence="2">The sequence shown here is derived from an EMBL/GenBank/DDBJ whole genome shotgun (WGS) entry which is preliminary data.</text>
</comment>
<organism evidence="2 3">
    <name type="scientific">Candidatus Muproteobacteria bacterium RBG_16_62_13</name>
    <dbReference type="NCBI Taxonomy" id="1817756"/>
    <lineage>
        <taxon>Bacteria</taxon>
        <taxon>Pseudomonadati</taxon>
        <taxon>Pseudomonadota</taxon>
        <taxon>Candidatus Muproteobacteria</taxon>
    </lineage>
</organism>
<feature type="transmembrane region" description="Helical" evidence="1">
    <location>
        <begin position="36"/>
        <end position="55"/>
    </location>
</feature>
<dbReference type="Proteomes" id="UP000178379">
    <property type="component" value="Unassembled WGS sequence"/>
</dbReference>
<dbReference type="AlphaFoldDB" id="A0A1F6T1T5"/>
<sequence length="205" mass="22006">MLLTSVLSLLGHALLVAALLMRPFHQRSWPRAWKAAVLVVVAAAVCAPYDSVPVVGYLRGAIGDLSVTTLLLLVASLFAFVTGRPLFPPHERHALLAAVAVAALLLYPFALGLTYFDSYSLGFGSTLMITALLLLTLIAWYAGLGLVVLCVVAACVTYMSGLLESNNLWDYLIDPLISVYALFVTVPWLMATIQWPKAGGTGDTR</sequence>
<reference evidence="2 3" key="1">
    <citation type="journal article" date="2016" name="Nat. Commun.">
        <title>Thousands of microbial genomes shed light on interconnected biogeochemical processes in an aquifer system.</title>
        <authorList>
            <person name="Anantharaman K."/>
            <person name="Brown C.T."/>
            <person name="Hug L.A."/>
            <person name="Sharon I."/>
            <person name="Castelle C.J."/>
            <person name="Probst A.J."/>
            <person name="Thomas B.C."/>
            <person name="Singh A."/>
            <person name="Wilkins M.J."/>
            <person name="Karaoz U."/>
            <person name="Brodie E.L."/>
            <person name="Williams K.H."/>
            <person name="Hubbard S.S."/>
            <person name="Banfield J.F."/>
        </authorList>
    </citation>
    <scope>NUCLEOTIDE SEQUENCE [LARGE SCALE GENOMIC DNA]</scope>
</reference>
<gene>
    <name evidence="2" type="ORF">A2140_03195</name>
</gene>
<protein>
    <submittedName>
        <fullName evidence="2">Uncharacterized protein</fullName>
    </submittedName>
</protein>
<keyword evidence="1" id="KW-1133">Transmembrane helix</keyword>
<dbReference type="EMBL" id="MFSQ01000099">
    <property type="protein sequence ID" value="OGI39142.1"/>
    <property type="molecule type" value="Genomic_DNA"/>
</dbReference>
<feature type="transmembrane region" description="Helical" evidence="1">
    <location>
        <begin position="6"/>
        <end position="24"/>
    </location>
</feature>
<keyword evidence="1" id="KW-0472">Membrane</keyword>
<evidence type="ECO:0000256" key="1">
    <source>
        <dbReference type="SAM" id="Phobius"/>
    </source>
</evidence>
<feature type="transmembrane region" description="Helical" evidence="1">
    <location>
        <begin position="94"/>
        <end position="116"/>
    </location>
</feature>
<keyword evidence="1" id="KW-0812">Transmembrane</keyword>
<feature type="transmembrane region" description="Helical" evidence="1">
    <location>
        <begin position="128"/>
        <end position="159"/>
    </location>
</feature>
<dbReference type="STRING" id="1817756.A2140_03195"/>
<proteinExistence type="predicted"/>
<feature type="transmembrane region" description="Helical" evidence="1">
    <location>
        <begin position="61"/>
        <end position="82"/>
    </location>
</feature>